<keyword evidence="2" id="KW-1003">Cell membrane</keyword>
<dbReference type="EMBL" id="JARFID010000012">
    <property type="protein sequence ID" value="MDE8695169.1"/>
    <property type="molecule type" value="Genomic_DNA"/>
</dbReference>
<dbReference type="Proteomes" id="UP001221924">
    <property type="component" value="Unassembled WGS sequence"/>
</dbReference>
<dbReference type="Proteomes" id="UP000061809">
    <property type="component" value="Chromosome"/>
</dbReference>
<reference evidence="16 17" key="3">
    <citation type="journal article" date="2019" name="Nat. Med.">
        <title>A library of human gut bacterial isolates paired with longitudinal multiomics data enables mechanistic microbiome research.</title>
        <authorList>
            <person name="Poyet M."/>
            <person name="Groussin M."/>
            <person name="Gibbons S.M."/>
            <person name="Avila-Pacheco J."/>
            <person name="Jiang X."/>
            <person name="Kearney S.M."/>
            <person name="Perrotta A.R."/>
            <person name="Berdy B."/>
            <person name="Zhao S."/>
            <person name="Lieberman T.D."/>
            <person name="Swanson P.K."/>
            <person name="Smith M."/>
            <person name="Roesemann S."/>
            <person name="Alexander J.E."/>
            <person name="Rich S.A."/>
            <person name="Livny J."/>
            <person name="Vlamakis H."/>
            <person name="Clish C."/>
            <person name="Bullock K."/>
            <person name="Deik A."/>
            <person name="Scott J."/>
            <person name="Pierce K.A."/>
            <person name="Xavier R.J."/>
            <person name="Alm E.J."/>
        </authorList>
    </citation>
    <scope>NUCLEOTIDE SEQUENCE [LARGE SCALE GENOMIC DNA]</scope>
    <source>
        <strain evidence="9 16">BIOML-A7</strain>
        <strain evidence="10 17">BIOML-A8</strain>
    </source>
</reference>
<evidence type="ECO:0000256" key="5">
    <source>
        <dbReference type="ARBA" id="ARBA00023136"/>
    </source>
</evidence>
<evidence type="ECO:0000256" key="2">
    <source>
        <dbReference type="ARBA" id="ARBA00022475"/>
    </source>
</evidence>
<evidence type="ECO:0000313" key="8">
    <source>
        <dbReference type="EMBL" id="ALJ62406.1"/>
    </source>
</evidence>
<evidence type="ECO:0000313" key="11">
    <source>
        <dbReference type="EMBL" id="MDE8695169.1"/>
    </source>
</evidence>
<dbReference type="EMBL" id="VVYW01000020">
    <property type="protein sequence ID" value="KAA5404909.1"/>
    <property type="molecule type" value="Genomic_DNA"/>
</dbReference>
<evidence type="ECO:0000313" key="10">
    <source>
        <dbReference type="EMBL" id="KAA5413406.1"/>
    </source>
</evidence>
<keyword evidence="5" id="KW-0472">Membrane</keyword>
<dbReference type="Proteomes" id="UP000325055">
    <property type="component" value="Unassembled WGS sequence"/>
</dbReference>
<dbReference type="PATRIC" id="fig|246787.4.peg.5368"/>
<comment type="subcellular location">
    <subcellularLocation>
        <location evidence="1">Cell membrane</location>
        <topology evidence="1">Multi-pass membrane protein</topology>
    </subcellularLocation>
</comment>
<protein>
    <submittedName>
        <fullName evidence="8">Inner membrane protein YjjP</fullName>
    </submittedName>
    <submittedName>
        <fullName evidence="9 13">Threonine/serine exporter</fullName>
    </submittedName>
</protein>
<sequence>MNSPNELKEITRFLLEYANRLMGSGVHTSRVIRNTRRIGKSLDVDVKMSLFQKTMVVSVCDIDSTEVYNEVAIIPAFPISFELNAELSALSWEAYDNHLPLETLWDKYEKIISRPKMDPLCTLFLVGFANASFCALFGGDWTARLIVFSATLIGFYIKQIMQKKKINHYLVFIVSAFVASMVASSALTLETTAEIAIATSVLYLVPGVPLLNGVIDIVEGHVLTGCTRLIQALLLVLCISVGLSCTLMLIRNSLL</sequence>
<dbReference type="RefSeq" id="WP_007213453.1">
    <property type="nucleotide sequence ID" value="NZ_CAXKYC010000011.1"/>
</dbReference>
<dbReference type="GeneID" id="66308828"/>
<keyword evidence="3" id="KW-0812">Transmembrane</keyword>
<reference evidence="11" key="4">
    <citation type="submission" date="2023-03" db="EMBL/GenBank/DDBJ databases">
        <title>DFI Biobank Strains.</title>
        <authorList>
            <person name="Mostad J."/>
            <person name="Paddock L."/>
            <person name="Medina S."/>
            <person name="Waligurski E."/>
            <person name="Barat B."/>
            <person name="Smith R."/>
            <person name="Burgo V."/>
            <person name="Metcalfe C."/>
            <person name="Woodson C."/>
            <person name="Sundararajan A."/>
            <person name="Ramaswamy R."/>
            <person name="Lin H."/>
            <person name="Pamer E.G."/>
        </authorList>
    </citation>
    <scope>NUCLEOTIDE SEQUENCE</scope>
    <source>
        <strain evidence="11">DFI.9.5</strain>
    </source>
</reference>
<dbReference type="PANTHER" id="PTHR34390">
    <property type="entry name" value="UPF0442 PROTEIN YJJB-RELATED"/>
    <property type="match status" value="1"/>
</dbReference>
<dbReference type="EMBL" id="QRVJ01000022">
    <property type="protein sequence ID" value="RGS34375.1"/>
    <property type="molecule type" value="Genomic_DNA"/>
</dbReference>
<dbReference type="Proteomes" id="UP001266995">
    <property type="component" value="Unassembled WGS sequence"/>
</dbReference>
<dbReference type="EMBL" id="JAVSNH010000001">
    <property type="protein sequence ID" value="MDT4512260.1"/>
    <property type="molecule type" value="Genomic_DNA"/>
</dbReference>
<dbReference type="Pfam" id="PF06738">
    <property type="entry name" value="ThrE"/>
    <property type="match status" value="1"/>
</dbReference>
<evidence type="ECO:0000259" key="7">
    <source>
        <dbReference type="Pfam" id="PF06738"/>
    </source>
</evidence>
<dbReference type="GO" id="GO:0015744">
    <property type="term" value="P:succinate transport"/>
    <property type="evidence" value="ECO:0007669"/>
    <property type="project" value="TreeGrafter"/>
</dbReference>
<evidence type="ECO:0000313" key="14">
    <source>
        <dbReference type="Proteomes" id="UP000061809"/>
    </source>
</evidence>
<dbReference type="Proteomes" id="UP000283341">
    <property type="component" value="Unassembled WGS sequence"/>
</dbReference>
<dbReference type="AlphaFoldDB" id="A0A0P0GVI9"/>
<dbReference type="GO" id="GO:0005886">
    <property type="term" value="C:plasma membrane"/>
    <property type="evidence" value="ECO:0007669"/>
    <property type="project" value="UniProtKB-SubCell"/>
</dbReference>
<gene>
    <name evidence="8" type="primary">yjjP</name>
    <name evidence="8" type="ORF">BcellWH2_05203</name>
    <name evidence="13" type="ORF">DWX97_19440</name>
    <name evidence="9" type="ORF">F2Y86_20740</name>
    <name evidence="10" type="ORF">F2Y87_25845</name>
    <name evidence="11" type="ORF">PZH42_13750</name>
    <name evidence="12" type="ORF">RO785_14905</name>
</gene>
<evidence type="ECO:0000313" key="15">
    <source>
        <dbReference type="Proteomes" id="UP000283341"/>
    </source>
</evidence>
<evidence type="ECO:0000313" key="9">
    <source>
        <dbReference type="EMBL" id="KAA5404909.1"/>
    </source>
</evidence>
<reference evidence="8 14" key="1">
    <citation type="journal article" date="2015" name="Science">
        <title>Genetic determinants of in vivo fitness and diet responsiveness in multiple human gut Bacteroides.</title>
        <authorList>
            <person name="Wu M."/>
            <person name="McNulty N.P."/>
            <person name="Rodionov D.A."/>
            <person name="Khoroshkin M.S."/>
            <person name="Griffin N.W."/>
            <person name="Cheng J."/>
            <person name="Latreille P."/>
            <person name="Kerstetter R.A."/>
            <person name="Terrapon N."/>
            <person name="Henrissat B."/>
            <person name="Osterman A.L."/>
            <person name="Gordon J.I."/>
        </authorList>
    </citation>
    <scope>NUCLEOTIDE SEQUENCE [LARGE SCALE GENOMIC DNA]</scope>
    <source>
        <strain evidence="8 14">WH2</strain>
    </source>
</reference>
<evidence type="ECO:0000313" key="16">
    <source>
        <dbReference type="Proteomes" id="UP000325055"/>
    </source>
</evidence>
<dbReference type="EMBL" id="VVYX01000050">
    <property type="protein sequence ID" value="KAA5413406.1"/>
    <property type="molecule type" value="Genomic_DNA"/>
</dbReference>
<proteinExistence type="inferred from homology"/>
<dbReference type="PANTHER" id="PTHR34390:SF2">
    <property type="entry name" value="SUCCINATE TRANSPORTER SUBUNIT YJJP-RELATED"/>
    <property type="match status" value="1"/>
</dbReference>
<organism evidence="8 14">
    <name type="scientific">Bacteroides cellulosilyticus</name>
    <dbReference type="NCBI Taxonomy" id="246787"/>
    <lineage>
        <taxon>Bacteria</taxon>
        <taxon>Pseudomonadati</taxon>
        <taxon>Bacteroidota</taxon>
        <taxon>Bacteroidia</taxon>
        <taxon>Bacteroidales</taxon>
        <taxon>Bacteroidaceae</taxon>
        <taxon>Bacteroides</taxon>
    </lineage>
</organism>
<dbReference type="EMBL" id="CP012801">
    <property type="protein sequence ID" value="ALJ62406.1"/>
    <property type="molecule type" value="Genomic_DNA"/>
</dbReference>
<comment type="similarity">
    <text evidence="6">Belongs to the ThrE exporter (TC 2.A.79) family.</text>
</comment>
<dbReference type="KEGG" id="bcel:BcellWH2_05203"/>
<evidence type="ECO:0000256" key="3">
    <source>
        <dbReference type="ARBA" id="ARBA00022692"/>
    </source>
</evidence>
<reference evidence="12" key="5">
    <citation type="submission" date="2023-08" db="EMBL/GenBank/DDBJ databases">
        <title>Reintroducing virulent viruses to syntetic microbiomes.</title>
        <authorList>
            <person name="Wilde J."/>
            <person name="Boyes R."/>
            <person name="Robinson A.V."/>
            <person name="Daisley B.A."/>
            <person name="Allen-Vercoe E."/>
        </authorList>
    </citation>
    <scope>NUCLEOTIDE SEQUENCE</scope>
    <source>
        <strain evidence="12">225I_12FAA</strain>
    </source>
</reference>
<dbReference type="InterPro" id="IPR050539">
    <property type="entry name" value="ThrE_Dicarb/AminoAcid_Exp"/>
</dbReference>
<dbReference type="InterPro" id="IPR010619">
    <property type="entry name" value="ThrE-like_N"/>
</dbReference>
<evidence type="ECO:0000256" key="6">
    <source>
        <dbReference type="ARBA" id="ARBA00034125"/>
    </source>
</evidence>
<evidence type="ECO:0000256" key="1">
    <source>
        <dbReference type="ARBA" id="ARBA00004651"/>
    </source>
</evidence>
<feature type="domain" description="Threonine/serine exporter-like N-terminal" evidence="7">
    <location>
        <begin position="12"/>
        <end position="249"/>
    </location>
</feature>
<dbReference type="Proteomes" id="UP000482653">
    <property type="component" value="Unassembled WGS sequence"/>
</dbReference>
<evidence type="ECO:0000313" key="12">
    <source>
        <dbReference type="EMBL" id="MDT4512260.1"/>
    </source>
</evidence>
<accession>A0A0P0GVI9</accession>
<keyword evidence="4" id="KW-1133">Transmembrane helix</keyword>
<evidence type="ECO:0000313" key="13">
    <source>
        <dbReference type="EMBL" id="RGS34375.1"/>
    </source>
</evidence>
<evidence type="ECO:0000313" key="17">
    <source>
        <dbReference type="Proteomes" id="UP000482653"/>
    </source>
</evidence>
<reference evidence="13 15" key="2">
    <citation type="submission" date="2018-08" db="EMBL/GenBank/DDBJ databases">
        <title>A genome reference for cultivated species of the human gut microbiota.</title>
        <authorList>
            <person name="Zou Y."/>
            <person name="Xue W."/>
            <person name="Luo G."/>
        </authorList>
    </citation>
    <scope>NUCLEOTIDE SEQUENCE [LARGE SCALE GENOMIC DNA]</scope>
    <source>
        <strain evidence="13 15">AF22-3AC</strain>
    </source>
</reference>
<name>A0A0P0GVI9_9BACE</name>
<dbReference type="GO" id="GO:0022857">
    <property type="term" value="F:transmembrane transporter activity"/>
    <property type="evidence" value="ECO:0007669"/>
    <property type="project" value="InterPro"/>
</dbReference>
<evidence type="ECO:0000256" key="4">
    <source>
        <dbReference type="ARBA" id="ARBA00022989"/>
    </source>
</evidence>